<evidence type="ECO:0000256" key="22">
    <source>
        <dbReference type="ARBA" id="ARBA00048074"/>
    </source>
</evidence>
<dbReference type="GO" id="GO:0016020">
    <property type="term" value="C:membrane"/>
    <property type="evidence" value="ECO:0007669"/>
    <property type="project" value="UniProtKB-SubCell"/>
</dbReference>
<evidence type="ECO:0000256" key="23">
    <source>
        <dbReference type="ARBA" id="ARBA00048180"/>
    </source>
</evidence>
<evidence type="ECO:0000256" key="2">
    <source>
        <dbReference type="ARBA" id="ARBA00004496"/>
    </source>
</evidence>
<evidence type="ECO:0000256" key="6">
    <source>
        <dbReference type="ARBA" id="ARBA00022703"/>
    </source>
</evidence>
<comment type="catalytic activity">
    <reaction evidence="13">
        <text>(5Z,8Z,11Z,14Z)-eicosatetraenoyl-CoA + H2O = (5Z,8Z,11Z,14Z)-eicosatetraenoate + CoA + H(+)</text>
        <dbReference type="Rhea" id="RHEA:40151"/>
        <dbReference type="ChEBI" id="CHEBI:15377"/>
        <dbReference type="ChEBI" id="CHEBI:15378"/>
        <dbReference type="ChEBI" id="CHEBI:32395"/>
        <dbReference type="ChEBI" id="CHEBI:57287"/>
        <dbReference type="ChEBI" id="CHEBI:57368"/>
    </reaction>
    <physiologicalReaction direction="left-to-right" evidence="13">
        <dbReference type="Rhea" id="RHEA:40152"/>
    </physiologicalReaction>
</comment>
<sequence length="209" mass="22349">MAGYTYVEGLSSADVQRLREVWSPLADSVRELIEASIRSEVDADEVAAVRAQIDDATARLRAKQIDGPFGVRFTSDGDRMPWGNPAIGIRNPIAPPLVMVKDADGGVHTDFHLGAPYEGPPGHVHGGMVAMVLDHVLGEVAASDSDRPRFTGTLTIRYLRATPLGDLHAEGRITRTDGIKAFASGHVSDADGITAEAEGVFILPKWARA</sequence>
<dbReference type="Gene3D" id="3.10.129.10">
    <property type="entry name" value="Hotdog Thioesterase"/>
    <property type="match status" value="1"/>
</dbReference>
<dbReference type="EC" id="3.1.2.2" evidence="16"/>
<dbReference type="GO" id="GO:0006631">
    <property type="term" value="P:fatty acid metabolic process"/>
    <property type="evidence" value="ECO:0007669"/>
    <property type="project" value="UniProtKB-KW"/>
</dbReference>
<dbReference type="CDD" id="cd03443">
    <property type="entry name" value="PaaI_thioesterase"/>
    <property type="match status" value="1"/>
</dbReference>
<comment type="catalytic activity">
    <reaction evidence="19">
        <text>octanoyl-CoA + H2O = octanoate + CoA + H(+)</text>
        <dbReference type="Rhea" id="RHEA:30143"/>
        <dbReference type="ChEBI" id="CHEBI:15377"/>
        <dbReference type="ChEBI" id="CHEBI:15378"/>
        <dbReference type="ChEBI" id="CHEBI:25646"/>
        <dbReference type="ChEBI" id="CHEBI:57287"/>
        <dbReference type="ChEBI" id="CHEBI:57386"/>
    </reaction>
    <physiologicalReaction direction="left-to-right" evidence="19">
        <dbReference type="Rhea" id="RHEA:30144"/>
    </physiologicalReaction>
</comment>
<keyword evidence="7" id="KW-0378">Hydrolase</keyword>
<dbReference type="RefSeq" id="WP_090510933.1">
    <property type="nucleotide sequence ID" value="NZ_CWKH01000001.1"/>
</dbReference>
<keyword evidence="12" id="KW-0966">Cell projection</keyword>
<keyword evidence="26" id="KW-1185">Reference proteome</keyword>
<keyword evidence="4" id="KW-1003">Cell membrane</keyword>
<comment type="catalytic activity">
    <reaction evidence="21">
        <text>decanoyl-CoA + H2O = decanoate + CoA + H(+)</text>
        <dbReference type="Rhea" id="RHEA:40059"/>
        <dbReference type="ChEBI" id="CHEBI:15377"/>
        <dbReference type="ChEBI" id="CHEBI:15378"/>
        <dbReference type="ChEBI" id="CHEBI:27689"/>
        <dbReference type="ChEBI" id="CHEBI:57287"/>
        <dbReference type="ChEBI" id="CHEBI:61430"/>
    </reaction>
    <physiologicalReaction direction="left-to-right" evidence="21">
        <dbReference type="Rhea" id="RHEA:40060"/>
    </physiologicalReaction>
</comment>
<dbReference type="SUPFAM" id="SSF54637">
    <property type="entry name" value="Thioesterase/thiol ester dehydrase-isomerase"/>
    <property type="match status" value="1"/>
</dbReference>
<dbReference type="PANTHER" id="PTHR12418">
    <property type="entry name" value="ACYL-COENZYME A THIOESTERASE THEM4"/>
    <property type="match status" value="1"/>
</dbReference>
<dbReference type="Pfam" id="PF03061">
    <property type="entry name" value="4HBT"/>
    <property type="match status" value="1"/>
</dbReference>
<keyword evidence="5" id="KW-0963">Cytoplasm</keyword>
<gene>
    <name evidence="25" type="ORF">BN2156_01024</name>
</gene>
<evidence type="ECO:0000256" key="13">
    <source>
        <dbReference type="ARBA" id="ARBA00035852"/>
    </source>
</evidence>
<evidence type="ECO:0000259" key="24">
    <source>
        <dbReference type="Pfam" id="PF03061"/>
    </source>
</evidence>
<evidence type="ECO:0000256" key="10">
    <source>
        <dbReference type="ARBA" id="ARBA00023098"/>
    </source>
</evidence>
<keyword evidence="11" id="KW-0472">Membrane</keyword>
<evidence type="ECO:0000256" key="4">
    <source>
        <dbReference type="ARBA" id="ARBA00022475"/>
    </source>
</evidence>
<dbReference type="InterPro" id="IPR006683">
    <property type="entry name" value="Thioestr_dom"/>
</dbReference>
<feature type="domain" description="Thioesterase" evidence="24">
    <location>
        <begin position="122"/>
        <end position="194"/>
    </location>
</feature>
<evidence type="ECO:0000256" key="16">
    <source>
        <dbReference type="ARBA" id="ARBA00038848"/>
    </source>
</evidence>
<dbReference type="GO" id="GO:0005737">
    <property type="term" value="C:cytoplasm"/>
    <property type="evidence" value="ECO:0007669"/>
    <property type="project" value="UniProtKB-SubCell"/>
</dbReference>
<dbReference type="Proteomes" id="UP000199147">
    <property type="component" value="Unassembled WGS sequence"/>
</dbReference>
<keyword evidence="9" id="KW-0809">Transit peptide</keyword>
<reference evidence="26" key="1">
    <citation type="submission" date="2015-07" db="EMBL/GenBank/DDBJ databases">
        <authorList>
            <person name="Urmite Genomes"/>
        </authorList>
    </citation>
    <scope>NUCLEOTIDE SEQUENCE [LARGE SCALE GENOMIC DNA]</scope>
    <source>
        <strain evidence="26">type strain: ATCC 49404</strain>
    </source>
</reference>
<comment type="catalytic activity">
    <reaction evidence="22">
        <text>dodecanoyl-CoA + H2O = dodecanoate + CoA + H(+)</text>
        <dbReference type="Rhea" id="RHEA:30135"/>
        <dbReference type="ChEBI" id="CHEBI:15377"/>
        <dbReference type="ChEBI" id="CHEBI:15378"/>
        <dbReference type="ChEBI" id="CHEBI:18262"/>
        <dbReference type="ChEBI" id="CHEBI:57287"/>
        <dbReference type="ChEBI" id="CHEBI:57375"/>
    </reaction>
    <physiologicalReaction direction="left-to-right" evidence="22">
        <dbReference type="Rhea" id="RHEA:30136"/>
    </physiologicalReaction>
</comment>
<comment type="catalytic activity">
    <reaction evidence="23">
        <text>tetradecanoyl-CoA + H2O = tetradecanoate + CoA + H(+)</text>
        <dbReference type="Rhea" id="RHEA:40119"/>
        <dbReference type="ChEBI" id="CHEBI:15377"/>
        <dbReference type="ChEBI" id="CHEBI:15378"/>
        <dbReference type="ChEBI" id="CHEBI:30807"/>
        <dbReference type="ChEBI" id="CHEBI:57287"/>
        <dbReference type="ChEBI" id="CHEBI:57385"/>
    </reaction>
    <physiologicalReaction direction="left-to-right" evidence="23">
        <dbReference type="Rhea" id="RHEA:40120"/>
    </physiologicalReaction>
</comment>
<protein>
    <recommendedName>
        <fullName evidence="17">Acyl-coenzyme A thioesterase THEM4</fullName>
        <ecNumber evidence="16">3.1.2.2</ecNumber>
    </recommendedName>
    <alternativeName>
        <fullName evidence="18">Thioesterase superfamily member 4</fullName>
    </alternativeName>
</protein>
<evidence type="ECO:0000313" key="26">
    <source>
        <dbReference type="Proteomes" id="UP000199147"/>
    </source>
</evidence>
<dbReference type="InterPro" id="IPR029069">
    <property type="entry name" value="HotDog_dom_sf"/>
</dbReference>
<name>A0A0H5RK82_9MYCO</name>
<evidence type="ECO:0000256" key="8">
    <source>
        <dbReference type="ARBA" id="ARBA00022832"/>
    </source>
</evidence>
<comment type="catalytic activity">
    <reaction evidence="20">
        <text>hexadecanoyl-CoA + H2O = hexadecanoate + CoA + H(+)</text>
        <dbReference type="Rhea" id="RHEA:16645"/>
        <dbReference type="ChEBI" id="CHEBI:7896"/>
        <dbReference type="ChEBI" id="CHEBI:15377"/>
        <dbReference type="ChEBI" id="CHEBI:15378"/>
        <dbReference type="ChEBI" id="CHEBI:57287"/>
        <dbReference type="ChEBI" id="CHEBI:57379"/>
        <dbReference type="EC" id="3.1.2.2"/>
    </reaction>
    <physiologicalReaction direction="left-to-right" evidence="20">
        <dbReference type="Rhea" id="RHEA:16646"/>
    </physiologicalReaction>
</comment>
<evidence type="ECO:0000256" key="7">
    <source>
        <dbReference type="ARBA" id="ARBA00022801"/>
    </source>
</evidence>
<organism evidence="25 26">
    <name type="scientific">Mycolicibacterium neworleansense</name>
    <dbReference type="NCBI Taxonomy" id="146018"/>
    <lineage>
        <taxon>Bacteria</taxon>
        <taxon>Bacillati</taxon>
        <taxon>Actinomycetota</taxon>
        <taxon>Actinomycetes</taxon>
        <taxon>Mycobacteriales</taxon>
        <taxon>Mycobacteriaceae</taxon>
        <taxon>Mycolicibacterium</taxon>
    </lineage>
</organism>
<evidence type="ECO:0000256" key="21">
    <source>
        <dbReference type="ARBA" id="ARBA00047969"/>
    </source>
</evidence>
<dbReference type="EMBL" id="CWKH01000001">
    <property type="protein sequence ID" value="CRZ14176.1"/>
    <property type="molecule type" value="Genomic_DNA"/>
</dbReference>
<comment type="similarity">
    <text evidence="15">Belongs to the THEM4/THEM5 thioesterase family.</text>
</comment>
<evidence type="ECO:0000256" key="15">
    <source>
        <dbReference type="ARBA" id="ARBA00038456"/>
    </source>
</evidence>
<comment type="catalytic activity">
    <reaction evidence="14">
        <text>(9Z)-octadecenoyl-CoA + H2O = (9Z)-octadecenoate + CoA + H(+)</text>
        <dbReference type="Rhea" id="RHEA:40139"/>
        <dbReference type="ChEBI" id="CHEBI:15377"/>
        <dbReference type="ChEBI" id="CHEBI:15378"/>
        <dbReference type="ChEBI" id="CHEBI:30823"/>
        <dbReference type="ChEBI" id="CHEBI:57287"/>
        <dbReference type="ChEBI" id="CHEBI:57387"/>
    </reaction>
    <physiologicalReaction direction="left-to-right" evidence="14">
        <dbReference type="Rhea" id="RHEA:40140"/>
    </physiologicalReaction>
</comment>
<proteinExistence type="inferred from homology"/>
<dbReference type="InterPro" id="IPR052365">
    <property type="entry name" value="THEM4/THEM5_acyl-CoA_thioest"/>
</dbReference>
<dbReference type="OrthoDB" id="5242242at2"/>
<evidence type="ECO:0000256" key="12">
    <source>
        <dbReference type="ARBA" id="ARBA00023273"/>
    </source>
</evidence>
<evidence type="ECO:0000256" key="9">
    <source>
        <dbReference type="ARBA" id="ARBA00022946"/>
    </source>
</evidence>
<evidence type="ECO:0000256" key="20">
    <source>
        <dbReference type="ARBA" id="ARBA00047734"/>
    </source>
</evidence>
<evidence type="ECO:0000256" key="18">
    <source>
        <dbReference type="ARBA" id="ARBA00043210"/>
    </source>
</evidence>
<keyword evidence="10" id="KW-0443">Lipid metabolism</keyword>
<accession>A0A0H5RK82</accession>
<evidence type="ECO:0000256" key="5">
    <source>
        <dbReference type="ARBA" id="ARBA00022490"/>
    </source>
</evidence>
<evidence type="ECO:0000256" key="17">
    <source>
        <dbReference type="ARBA" id="ARBA00040123"/>
    </source>
</evidence>
<comment type="subcellular location">
    <subcellularLocation>
        <location evidence="3">Cell projection</location>
        <location evidence="3">Ruffle membrane</location>
    </subcellularLocation>
    <subcellularLocation>
        <location evidence="2">Cytoplasm</location>
    </subcellularLocation>
    <subcellularLocation>
        <location evidence="1">Membrane</location>
        <topology evidence="1">Peripheral membrane protein</topology>
    </subcellularLocation>
</comment>
<evidence type="ECO:0000313" key="25">
    <source>
        <dbReference type="EMBL" id="CRZ14176.1"/>
    </source>
</evidence>
<dbReference type="PANTHER" id="PTHR12418:SF19">
    <property type="entry name" value="ACYL-COENZYME A THIOESTERASE THEM4"/>
    <property type="match status" value="1"/>
</dbReference>
<evidence type="ECO:0000256" key="11">
    <source>
        <dbReference type="ARBA" id="ARBA00023136"/>
    </source>
</evidence>
<evidence type="ECO:0000256" key="14">
    <source>
        <dbReference type="ARBA" id="ARBA00037002"/>
    </source>
</evidence>
<keyword evidence="8" id="KW-0276">Fatty acid metabolism</keyword>
<evidence type="ECO:0000256" key="3">
    <source>
        <dbReference type="ARBA" id="ARBA00004632"/>
    </source>
</evidence>
<evidence type="ECO:0000256" key="19">
    <source>
        <dbReference type="ARBA" id="ARBA00047588"/>
    </source>
</evidence>
<keyword evidence="6" id="KW-0053">Apoptosis</keyword>
<evidence type="ECO:0000256" key="1">
    <source>
        <dbReference type="ARBA" id="ARBA00004170"/>
    </source>
</evidence>
<dbReference type="GO" id="GO:0016787">
    <property type="term" value="F:hydrolase activity"/>
    <property type="evidence" value="ECO:0007669"/>
    <property type="project" value="UniProtKB-KW"/>
</dbReference>
<dbReference type="AlphaFoldDB" id="A0A0H5RK82"/>
<dbReference type="STRING" id="146018.BN2156_01024"/>